<evidence type="ECO:0000313" key="2">
    <source>
        <dbReference type="WBParaSite" id="RSKR_0000450800.1"/>
    </source>
</evidence>
<dbReference type="Proteomes" id="UP000095286">
    <property type="component" value="Unplaced"/>
</dbReference>
<evidence type="ECO:0000313" key="1">
    <source>
        <dbReference type="Proteomes" id="UP000095286"/>
    </source>
</evidence>
<sequence length="800" mass="91600">MNANDHQLLKRKQETENAMLIKNQSLHQNVEFNKINIGQQANEGVGIIKPYSNKQNYKSKQGSDDEYEIIKNEIITSSSSTKYEVLEFLGKGTFGQVVKAWKKGTNEVVAIKILKKHPCYVRQGQVEVAILQHLNSSNNEDFHFVQAYECFQHKNHMCIVFEMLDMNLYEYLKQNRFQATNLYNIRPIVQQVLTALMKLKQLGLIHADLKPENIMFVDSIGQPLRIKVIDFGSASYRSKAIANTYLQSRYYRAPEIILGLHFNESIDCWSLGCVMAELFLGWPIYPGASEYDQIRYIVQTQGLPPLQMLANSPKASRFFKQITDQSSNGQRSKDNRKFIFNCLDDIKNAKLPDSSDEMYLLMEKTDRMQFLDLLKKLLCLDPDRRIQPFDALQHSFFQITHLLPFLTTKYAHTSIKKMEVCNRNSVDTSLFQLPMTPAPSNAHLMSSLTPYFPFTNMASQPTVSHLSTPGMPQQSYQNGINNNFAAFLNNNNFASNNENQLQQQHQQQYAATILPRFMQQSAANNVILPNLMASSNPNIENQMRLLNRFPGLPNTDQMTSDDFQRNWQNQQNCQINPVTQLFPFQAYAQNINPYAAHPGLLQSELFIPTALNATHLNNFQRANVANMVLQQQNLASRSGTQAFNYKPINAFQQGSQNEQFLAQNNLQRLYNIPNLQSFNTIPNELLFQNNGSVSLTNSNMAPLAQNNFATFATNNLRNGQRIPDNSNLQNEQYPQDVNQHHQQQTLQANMNNYIQQKNKNARCAVVRPMVEVTDEFASQAQSFASNNRFGESPNQFNQHM</sequence>
<name>A0AC35TU69_9BILA</name>
<accession>A0AC35TU69</accession>
<dbReference type="WBParaSite" id="RSKR_0000450800.1">
    <property type="protein sequence ID" value="RSKR_0000450800.1"/>
    <property type="gene ID" value="RSKR_0000450800"/>
</dbReference>
<proteinExistence type="predicted"/>
<reference evidence="2" key="1">
    <citation type="submission" date="2016-11" db="UniProtKB">
        <authorList>
            <consortium name="WormBaseParasite"/>
        </authorList>
    </citation>
    <scope>IDENTIFICATION</scope>
    <source>
        <strain evidence="2">KR3021</strain>
    </source>
</reference>
<organism evidence="1 2">
    <name type="scientific">Rhabditophanes sp. KR3021</name>
    <dbReference type="NCBI Taxonomy" id="114890"/>
    <lineage>
        <taxon>Eukaryota</taxon>
        <taxon>Metazoa</taxon>
        <taxon>Ecdysozoa</taxon>
        <taxon>Nematoda</taxon>
        <taxon>Chromadorea</taxon>
        <taxon>Rhabditida</taxon>
        <taxon>Tylenchina</taxon>
        <taxon>Panagrolaimomorpha</taxon>
        <taxon>Strongyloidoidea</taxon>
        <taxon>Alloionematidae</taxon>
        <taxon>Rhabditophanes</taxon>
    </lineage>
</organism>
<protein>
    <submittedName>
        <fullName evidence="2">Protein kinase domain-containing protein</fullName>
    </submittedName>
</protein>